<keyword evidence="4" id="KW-1185">Reference proteome</keyword>
<dbReference type="Gene3D" id="1.20.120.450">
    <property type="entry name" value="dinb family like domain"/>
    <property type="match status" value="1"/>
</dbReference>
<sequence length="195" mass="20526">MKRQGIIAVLALACCSVVGAQAQTAAAPTVKAGTLIEPAKSFDTTLSGFEDEMIGVAKAMPAEKYNFAPSAAIFVPTQTTKYEGVRPFGAMVVHIAQANYFYGGALSGLKPDVDVKALSSLTDKDKIVAALETSFVFVHKAIGTLTDQNAFESVHGTQTRASLAGGVVAHGFDHYGQLVEYLRMNGITPPASEKK</sequence>
<feature type="domain" description="DinB-like" evidence="2">
    <location>
        <begin position="51"/>
        <end position="178"/>
    </location>
</feature>
<protein>
    <recommendedName>
        <fullName evidence="2">DinB-like domain-containing protein</fullName>
    </recommendedName>
</protein>
<name>A0A7Y9PLJ7_9BACT</name>
<dbReference type="InterPro" id="IPR034660">
    <property type="entry name" value="DinB/YfiT-like"/>
</dbReference>
<dbReference type="RefSeq" id="WP_179493108.1">
    <property type="nucleotide sequence ID" value="NZ_JACCCW010000002.1"/>
</dbReference>
<organism evidence="3 4">
    <name type="scientific">Granulicella arctica</name>
    <dbReference type="NCBI Taxonomy" id="940613"/>
    <lineage>
        <taxon>Bacteria</taxon>
        <taxon>Pseudomonadati</taxon>
        <taxon>Acidobacteriota</taxon>
        <taxon>Terriglobia</taxon>
        <taxon>Terriglobales</taxon>
        <taxon>Acidobacteriaceae</taxon>
        <taxon>Granulicella</taxon>
    </lineage>
</organism>
<gene>
    <name evidence="3" type="ORF">HDF17_003593</name>
</gene>
<reference evidence="3 4" key="1">
    <citation type="submission" date="2020-07" db="EMBL/GenBank/DDBJ databases">
        <title>Genomic Encyclopedia of Type Strains, Phase IV (KMG-V): Genome sequencing to study the core and pangenomes of soil and plant-associated prokaryotes.</title>
        <authorList>
            <person name="Whitman W."/>
        </authorList>
    </citation>
    <scope>NUCLEOTIDE SEQUENCE [LARGE SCALE GENOMIC DNA]</scope>
    <source>
        <strain evidence="3 4">X4EP2</strain>
    </source>
</reference>
<dbReference type="EMBL" id="JACCCW010000002">
    <property type="protein sequence ID" value="NYF81273.1"/>
    <property type="molecule type" value="Genomic_DNA"/>
</dbReference>
<dbReference type="Proteomes" id="UP000589520">
    <property type="component" value="Unassembled WGS sequence"/>
</dbReference>
<accession>A0A7Y9PLJ7</accession>
<keyword evidence="1" id="KW-0732">Signal</keyword>
<evidence type="ECO:0000256" key="1">
    <source>
        <dbReference type="SAM" id="SignalP"/>
    </source>
</evidence>
<evidence type="ECO:0000313" key="3">
    <source>
        <dbReference type="EMBL" id="NYF81273.1"/>
    </source>
</evidence>
<dbReference type="SUPFAM" id="SSF109854">
    <property type="entry name" value="DinB/YfiT-like putative metalloenzymes"/>
    <property type="match status" value="1"/>
</dbReference>
<feature type="chain" id="PRO_5030884656" description="DinB-like domain-containing protein" evidence="1">
    <location>
        <begin position="23"/>
        <end position="195"/>
    </location>
</feature>
<dbReference type="AlphaFoldDB" id="A0A7Y9PLJ7"/>
<proteinExistence type="predicted"/>
<evidence type="ECO:0000313" key="4">
    <source>
        <dbReference type="Proteomes" id="UP000589520"/>
    </source>
</evidence>
<dbReference type="InterPro" id="IPR024775">
    <property type="entry name" value="DinB-like"/>
</dbReference>
<evidence type="ECO:0000259" key="2">
    <source>
        <dbReference type="Pfam" id="PF12867"/>
    </source>
</evidence>
<feature type="signal peptide" evidence="1">
    <location>
        <begin position="1"/>
        <end position="22"/>
    </location>
</feature>
<comment type="caution">
    <text evidence="3">The sequence shown here is derived from an EMBL/GenBank/DDBJ whole genome shotgun (WGS) entry which is preliminary data.</text>
</comment>
<dbReference type="Pfam" id="PF12867">
    <property type="entry name" value="DinB_2"/>
    <property type="match status" value="1"/>
</dbReference>